<sequence length="618" mass="70391">MEGATLRRSLLVMLELVVAASALDWWQTGVIYQIYPRSFKDSDGDGVGDLNGITQEVDYVAGLGVGAVWLSPIFQSPMADFGYDVSDYRAIDPLFGTMDDFLDLLTAFHERGIKVLLDLVPNHTSDEHEWFGKSAEGEEPFTDYYVWAEAKWDQNGTRLPPCNWLSAFGGSAWTWNERRQKYYLHQYHRKQPDLNYRNPLVLQELNDVIRFWLNLGVDGFRVDTVATLLEDDRFLDEPRSFWEGVPADDYQYLNHIYTTDQPGSYDVIYEFRGVLDLYRELSNYSKFMTVEAYTSLENTMRWYGNETIRGAHFPFNFIILEEINQGSNASDWSQAIQDWYKAMPDGCWANWVIGNHDNHRAATRFGRDFMDSLHMIQFILPGTVVTYMGDEIAMQDAYVSWSETADPQGLNAGKERFEEKSRDPERSPFQWNSSVSAGFSSNSTTWLPVNADFWDSNAAAQADTKSHLSVFKSLLALKRLPVLQQGSLRLWSEGDVLVIARDLEQVSYVAVVNVGHFQTTFNLSRLLPLPGQWRVYASSLNCEHQEGQLPQVESLILRPKAGLVLSNDTSIETQLERPPTQSSPSSSAAATIFLRGSSYAASYLFPALFFFATKWNFS</sequence>
<dbReference type="GO" id="GO:0004558">
    <property type="term" value="F:alpha-1,4-glucosidase activity"/>
    <property type="evidence" value="ECO:0007669"/>
    <property type="project" value="UniProtKB-EC"/>
</dbReference>
<evidence type="ECO:0000259" key="7">
    <source>
        <dbReference type="SMART" id="SM00642"/>
    </source>
</evidence>
<keyword evidence="6" id="KW-0732">Signal</keyword>
<dbReference type="Pfam" id="PF00128">
    <property type="entry name" value="Alpha-amylase"/>
    <property type="match status" value="1"/>
</dbReference>
<feature type="chain" id="PRO_5040513792" description="alpha-glucosidase" evidence="6">
    <location>
        <begin position="23"/>
        <end position="618"/>
    </location>
</feature>
<dbReference type="InterPro" id="IPR017853">
    <property type="entry name" value="GH"/>
</dbReference>
<dbReference type="Gene3D" id="3.20.20.80">
    <property type="entry name" value="Glycosidases"/>
    <property type="match status" value="1"/>
</dbReference>
<dbReference type="SUPFAM" id="SSF51445">
    <property type="entry name" value="(Trans)glycosidases"/>
    <property type="match status" value="1"/>
</dbReference>
<dbReference type="PANTHER" id="PTHR10357">
    <property type="entry name" value="ALPHA-AMYLASE FAMILY MEMBER"/>
    <property type="match status" value="1"/>
</dbReference>
<gene>
    <name evidence="8" type="ORF">BEMITA_LOCUS6953</name>
</gene>
<dbReference type="InterPro" id="IPR045857">
    <property type="entry name" value="O16G_dom_2"/>
</dbReference>
<evidence type="ECO:0000256" key="4">
    <source>
        <dbReference type="ARBA" id="ARBA00023180"/>
    </source>
</evidence>
<keyword evidence="9" id="KW-1185">Reference proteome</keyword>
<dbReference type="Gene3D" id="3.90.400.10">
    <property type="entry name" value="Oligo-1,6-glucosidase, Domain 2"/>
    <property type="match status" value="1"/>
</dbReference>
<comment type="similarity">
    <text evidence="2">Belongs to the glycosyl hydrolase 13 family.</text>
</comment>
<dbReference type="SMART" id="SM00642">
    <property type="entry name" value="Aamy"/>
    <property type="match status" value="1"/>
</dbReference>
<keyword evidence="5" id="KW-0326">Glycosidase</keyword>
<dbReference type="InterPro" id="IPR006047">
    <property type="entry name" value="GH13_cat_dom"/>
</dbReference>
<evidence type="ECO:0000256" key="6">
    <source>
        <dbReference type="SAM" id="SignalP"/>
    </source>
</evidence>
<dbReference type="GO" id="GO:0005975">
    <property type="term" value="P:carbohydrate metabolic process"/>
    <property type="evidence" value="ECO:0007669"/>
    <property type="project" value="InterPro"/>
</dbReference>
<dbReference type="EC" id="3.2.1.20" evidence="3"/>
<feature type="domain" description="Glycosyl hydrolase family 13 catalytic" evidence="7">
    <location>
        <begin position="33"/>
        <end position="426"/>
    </location>
</feature>
<keyword evidence="4" id="KW-0325">Glycoprotein</keyword>
<evidence type="ECO:0000256" key="5">
    <source>
        <dbReference type="ARBA" id="ARBA00023295"/>
    </source>
</evidence>
<evidence type="ECO:0000256" key="1">
    <source>
        <dbReference type="ARBA" id="ARBA00001657"/>
    </source>
</evidence>
<feature type="signal peptide" evidence="6">
    <location>
        <begin position="1"/>
        <end position="22"/>
    </location>
</feature>
<dbReference type="EMBL" id="OU963865">
    <property type="protein sequence ID" value="CAH0770039.1"/>
    <property type="molecule type" value="Genomic_DNA"/>
</dbReference>
<evidence type="ECO:0000256" key="3">
    <source>
        <dbReference type="ARBA" id="ARBA00012741"/>
    </source>
</evidence>
<dbReference type="AlphaFoldDB" id="A0A9P0G520"/>
<comment type="catalytic activity">
    <reaction evidence="1">
        <text>Hydrolysis of terminal, non-reducing (1-&gt;4)-linked alpha-D-glucose residues with release of alpha-D-glucose.</text>
        <dbReference type="EC" id="3.2.1.20"/>
    </reaction>
</comment>
<accession>A0A9P0G520</accession>
<dbReference type="PANTHER" id="PTHR10357:SF179">
    <property type="entry name" value="NEUTRAL AND BASIC AMINO ACID TRANSPORT PROTEIN RBAT"/>
    <property type="match status" value="1"/>
</dbReference>
<evidence type="ECO:0000256" key="2">
    <source>
        <dbReference type="ARBA" id="ARBA00008061"/>
    </source>
</evidence>
<evidence type="ECO:0000313" key="8">
    <source>
        <dbReference type="EMBL" id="CAH0770039.1"/>
    </source>
</evidence>
<proteinExistence type="inferred from homology"/>
<name>A0A9P0G520_BEMTA</name>
<dbReference type="KEGG" id="btab:109037554"/>
<keyword evidence="5" id="KW-0378">Hydrolase</keyword>
<organism evidence="8 9">
    <name type="scientific">Bemisia tabaci</name>
    <name type="common">Sweetpotato whitefly</name>
    <name type="synonym">Aleurodes tabaci</name>
    <dbReference type="NCBI Taxonomy" id="7038"/>
    <lineage>
        <taxon>Eukaryota</taxon>
        <taxon>Metazoa</taxon>
        <taxon>Ecdysozoa</taxon>
        <taxon>Arthropoda</taxon>
        <taxon>Hexapoda</taxon>
        <taxon>Insecta</taxon>
        <taxon>Pterygota</taxon>
        <taxon>Neoptera</taxon>
        <taxon>Paraneoptera</taxon>
        <taxon>Hemiptera</taxon>
        <taxon>Sternorrhyncha</taxon>
        <taxon>Aleyrodoidea</taxon>
        <taxon>Aleyrodidae</taxon>
        <taxon>Aleyrodinae</taxon>
        <taxon>Bemisia</taxon>
    </lineage>
</organism>
<reference evidence="8" key="1">
    <citation type="submission" date="2021-12" db="EMBL/GenBank/DDBJ databases">
        <authorList>
            <person name="King R."/>
        </authorList>
    </citation>
    <scope>NUCLEOTIDE SEQUENCE</scope>
</reference>
<protein>
    <recommendedName>
        <fullName evidence="3">alpha-glucosidase</fullName>
        <ecNumber evidence="3">3.2.1.20</ecNumber>
    </recommendedName>
</protein>
<dbReference type="FunFam" id="3.90.400.10:FF:000001">
    <property type="entry name" value="Maltase A3, isoform A"/>
    <property type="match status" value="1"/>
</dbReference>
<dbReference type="CDD" id="cd11328">
    <property type="entry name" value="AmyAc_maltase"/>
    <property type="match status" value="1"/>
</dbReference>
<evidence type="ECO:0000313" key="9">
    <source>
        <dbReference type="Proteomes" id="UP001152759"/>
    </source>
</evidence>
<dbReference type="Proteomes" id="UP001152759">
    <property type="component" value="Chromosome 4"/>
</dbReference>